<reference evidence="1 2" key="1">
    <citation type="submission" date="2016-11" db="EMBL/GenBank/DDBJ databases">
        <authorList>
            <person name="Jaros S."/>
            <person name="Januszkiewicz K."/>
            <person name="Wedrychowicz H."/>
        </authorList>
    </citation>
    <scope>NUCLEOTIDE SEQUENCE [LARGE SCALE GENOMIC DNA]</scope>
    <source>
        <strain evidence="1 2">DSM 14916</strain>
    </source>
</reference>
<dbReference type="EMBL" id="FQZF01000062">
    <property type="protein sequence ID" value="SHK48505.1"/>
    <property type="molecule type" value="Genomic_DNA"/>
</dbReference>
<dbReference type="AlphaFoldDB" id="A0A1M6SUY0"/>
<dbReference type="STRING" id="198092.SAMN02745194_05014"/>
<sequence length="1020" mass="112373">MIGAISRLLAGLSLTLKQPIGTFCDVETTHGDALVTKHSDYLSVIRIEGMRRMATRADVERIALAQRMDLSGALEDPGHAIMGWFISDPDQSAVEIDRLNLHSCRTIARELGLDVSDVLNERAALWPKVMRWEAAYYVLWTRRSVLTKEERKQMGEEQSALAKAGPRAGDSQRYYLRSEVMAARHDAFVLRVEAALKANDIATRGLGAHEALKLVREAVYRETSGSDWKATLMGDRVMPRATEDEARKVDAAPGMLWPAIREQIFHADAETQGGQRVRIGDNDYAPVDMAVGPEDPRPFVELSARLGQDRIPWRGSILIEGGGRSAMLLKSIGATAFSMFPGNADVRRAFEALKQERDDNGHVGVKLRASFATWAPTGDTQKLRRRASTLTQRLEGWGNCKATSISGDPLEGALSSVPALALASTGTPGIALLGDAFAMLPWNRCASPWEQGSVLFTRPDGAIWPYEPAGSSKRPLVCDIFVAPPGSGKSVLANTINLGLCLSTAVLGSRGAKLPLIGKADIGPSAQGFVRLVREALGPEREHEAIFVTMQFRAGYEFNIFDLQVGCTYPLPMEKAFLQNFLSLATMPPGQNTPFEGLSQLIGYVIDEAYRLCTDVPGGSPKPYRAGVEPAVDAALSRHGIVLEHAEPWWRDVVDALIDRQEWRLAEVAQRHAVPTLEDLVVAARGDQVRDIFDGLKISTTSEDAIGLFERYIYDVIKKFPTLNAPTRLDFGPARIIVLDLAAVAPTGSAVNDRQTEMMYLLARHILARNFTLHPDYAEYVPEKVRDYQRSRFQEIMESVKRLDYDEWHRTKGSPQVRDQAALDVREGRKHNLQLGFASQRLSDMGEELVGQSTGRFILKTGDEKECNEVIERFGLSKASADVVRFALQGPGPKGAPFLAVLLAGGAKYEQMLVNFLGPVELWALSTTPGDTALRNRLYAALGFKEALRRLSRVFPRGSAVDEIDRRKNERLKRGELDARAEAGVVDELAAELTDGRGLGIVLRDVAQDNELSRRMMAAE</sequence>
<dbReference type="OrthoDB" id="7229084at2"/>
<accession>A0A1M6SUY0</accession>
<name>A0A1M6SUY0_9PROT</name>
<evidence type="ECO:0000313" key="1">
    <source>
        <dbReference type="EMBL" id="SHK48505.1"/>
    </source>
</evidence>
<dbReference type="Gene3D" id="3.40.50.300">
    <property type="entry name" value="P-loop containing nucleotide triphosphate hydrolases"/>
    <property type="match status" value="1"/>
</dbReference>
<dbReference type="RefSeq" id="WP_073140547.1">
    <property type="nucleotide sequence ID" value="NZ_FQZF01000062.1"/>
</dbReference>
<protein>
    <submittedName>
        <fullName evidence="1">Intracellular multiplication protein IcmB</fullName>
    </submittedName>
</protein>
<dbReference type="InterPro" id="IPR027417">
    <property type="entry name" value="P-loop_NTPase"/>
</dbReference>
<gene>
    <name evidence="1" type="ORF">SAMN02745194_05014</name>
</gene>
<keyword evidence="2" id="KW-1185">Reference proteome</keyword>
<dbReference type="SUPFAM" id="SSF52540">
    <property type="entry name" value="P-loop containing nucleoside triphosphate hydrolases"/>
    <property type="match status" value="1"/>
</dbReference>
<organism evidence="1 2">
    <name type="scientific">Muricoccus roseus</name>
    <dbReference type="NCBI Taxonomy" id="198092"/>
    <lineage>
        <taxon>Bacteria</taxon>
        <taxon>Pseudomonadati</taxon>
        <taxon>Pseudomonadota</taxon>
        <taxon>Alphaproteobacteria</taxon>
        <taxon>Acetobacterales</taxon>
        <taxon>Roseomonadaceae</taxon>
        <taxon>Muricoccus</taxon>
    </lineage>
</organism>
<dbReference type="Proteomes" id="UP000184387">
    <property type="component" value="Unassembled WGS sequence"/>
</dbReference>
<proteinExistence type="predicted"/>
<evidence type="ECO:0000313" key="2">
    <source>
        <dbReference type="Proteomes" id="UP000184387"/>
    </source>
</evidence>